<dbReference type="AlphaFoldDB" id="A0A094Q6M1"/>
<keyword evidence="1" id="KW-0812">Transmembrane</keyword>
<feature type="transmembrane region" description="Helical" evidence="1">
    <location>
        <begin position="101"/>
        <end position="122"/>
    </location>
</feature>
<keyword evidence="1" id="KW-1133">Transmembrane helix</keyword>
<gene>
    <name evidence="2" type="ORF">GM51_7210</name>
</gene>
<evidence type="ECO:0000256" key="1">
    <source>
        <dbReference type="SAM" id="Phobius"/>
    </source>
</evidence>
<protein>
    <submittedName>
        <fullName evidence="2">Permease</fullName>
    </submittedName>
</protein>
<feature type="transmembrane region" description="Helical" evidence="1">
    <location>
        <begin position="69"/>
        <end position="89"/>
    </location>
</feature>
<evidence type="ECO:0000313" key="2">
    <source>
        <dbReference type="EMBL" id="KGA19037.1"/>
    </source>
</evidence>
<reference evidence="2" key="1">
    <citation type="submission" date="2014-06" db="EMBL/GenBank/DDBJ databases">
        <title>Key roles for freshwater Actinobacteria revealed by deep metagenomic sequencing.</title>
        <authorList>
            <person name="Ghai R."/>
            <person name="Mizuno C.M."/>
            <person name="Picazo A."/>
            <person name="Camacho A."/>
            <person name="Rodriguez-Valera F."/>
        </authorList>
    </citation>
    <scope>NUCLEOTIDE SEQUENCE</scope>
</reference>
<feature type="transmembrane region" description="Helical" evidence="1">
    <location>
        <begin position="260"/>
        <end position="285"/>
    </location>
</feature>
<keyword evidence="1" id="KW-0472">Membrane</keyword>
<dbReference type="Pfam" id="PF05982">
    <property type="entry name" value="Sbt_1"/>
    <property type="match status" value="1"/>
</dbReference>
<dbReference type="PANTHER" id="PTHR40400:SF1">
    <property type="entry name" value="SLR1512 PROTEIN"/>
    <property type="match status" value="1"/>
</dbReference>
<feature type="transmembrane region" description="Helical" evidence="1">
    <location>
        <begin position="199"/>
        <end position="219"/>
    </location>
</feature>
<feature type="transmembrane region" description="Helical" evidence="1">
    <location>
        <begin position="174"/>
        <end position="193"/>
    </location>
</feature>
<feature type="transmembrane region" description="Helical" evidence="1">
    <location>
        <begin position="231"/>
        <end position="254"/>
    </location>
</feature>
<feature type="transmembrane region" description="Helical" evidence="1">
    <location>
        <begin position="134"/>
        <end position="153"/>
    </location>
</feature>
<name>A0A094Q6M1_9ZZZZ</name>
<sequence length="325" mass="33549">MDSSAQVIIANLTSPPVLAFALGLLAVLVKGDLRLPDPIYQGLSIYLLLGIGIKGGVSLRQSELSDVAIPALATIILGLLIPVLAFFFTGKLTKLSEVDRGALAAHYGSTSLVTFTAALVFLEQSSIQYEGFVTTLLALLEIPGIIVGLMLGSRHLKRDVSWGESLQEIFSSRSILLLVGGLVLGFATGAVGYAKIEPFFGALFIGMLTLFLLEMGTLAGRRMRDVKTAGAGLIVFAIAFPIGAGVLGVVFGYASGLSMGGAAVLGVLAASASYIAAPAAVRLALPEANPGIYLAASLGITFPFNLTIGIPLIVLVAQSLEGMVG</sequence>
<proteinExistence type="predicted"/>
<dbReference type="EMBL" id="JNSL01000035">
    <property type="protein sequence ID" value="KGA19037.1"/>
    <property type="molecule type" value="Genomic_DNA"/>
</dbReference>
<feature type="transmembrane region" description="Helical" evidence="1">
    <location>
        <begin position="292"/>
        <end position="317"/>
    </location>
</feature>
<organism evidence="2">
    <name type="scientific">freshwater metagenome</name>
    <dbReference type="NCBI Taxonomy" id="449393"/>
    <lineage>
        <taxon>unclassified sequences</taxon>
        <taxon>metagenomes</taxon>
        <taxon>ecological metagenomes</taxon>
    </lineage>
</organism>
<dbReference type="InterPro" id="IPR010293">
    <property type="entry name" value="Sbt_1"/>
</dbReference>
<comment type="caution">
    <text evidence="2">The sequence shown here is derived from an EMBL/GenBank/DDBJ whole genome shotgun (WGS) entry which is preliminary data.</text>
</comment>
<feature type="transmembrane region" description="Helical" evidence="1">
    <location>
        <begin position="6"/>
        <end position="27"/>
    </location>
</feature>
<dbReference type="PANTHER" id="PTHR40400">
    <property type="entry name" value="SLR1512 PROTEIN"/>
    <property type="match status" value="1"/>
</dbReference>
<accession>A0A094Q6M1</accession>